<dbReference type="RefSeq" id="WP_160919039.1">
    <property type="nucleotide sequence ID" value="NZ_WMEY01000002.1"/>
</dbReference>
<dbReference type="Gene3D" id="1.10.1660.10">
    <property type="match status" value="1"/>
</dbReference>
<dbReference type="SMART" id="SM00422">
    <property type="entry name" value="HTH_MERR"/>
    <property type="match status" value="1"/>
</dbReference>
<dbReference type="InterPro" id="IPR000551">
    <property type="entry name" value="MerR-type_HTH_dom"/>
</dbReference>
<dbReference type="GO" id="GO:0003677">
    <property type="term" value="F:DNA binding"/>
    <property type="evidence" value="ECO:0007669"/>
    <property type="project" value="UniProtKB-KW"/>
</dbReference>
<dbReference type="EMBL" id="WMEY01000002">
    <property type="protein sequence ID" value="MYL63444.1"/>
    <property type="molecule type" value="Genomic_DNA"/>
</dbReference>
<dbReference type="Pfam" id="PF13411">
    <property type="entry name" value="MerR_1"/>
    <property type="match status" value="1"/>
</dbReference>
<evidence type="ECO:0000313" key="4">
    <source>
        <dbReference type="Proteomes" id="UP000447833"/>
    </source>
</evidence>
<gene>
    <name evidence="3" type="ORF">GLW07_08770</name>
</gene>
<reference evidence="3 4" key="1">
    <citation type="submission" date="2019-11" db="EMBL/GenBank/DDBJ databases">
        <title>Genome sequences of 17 halophilic strains isolated from different environments.</title>
        <authorList>
            <person name="Furrow R.E."/>
        </authorList>
    </citation>
    <scope>NUCLEOTIDE SEQUENCE [LARGE SCALE GENOMIC DNA]</scope>
    <source>
        <strain evidence="3 4">22506_14_FS</strain>
    </source>
</reference>
<proteinExistence type="predicted"/>
<evidence type="ECO:0000256" key="1">
    <source>
        <dbReference type="ARBA" id="ARBA00023125"/>
    </source>
</evidence>
<dbReference type="Proteomes" id="UP000447833">
    <property type="component" value="Unassembled WGS sequence"/>
</dbReference>
<sequence>MTYFSTGEVSKKLNLSLRTLRYYDQIGLIEPALKEDNGKRYYTPENMLMLEKVLLLKATSMSLEDIKKIISQITIQKTLSVHKAQLELEVKQLQQSLNYTNTLFNTLKLEGDIHWDQLLPLLSEENKSLKQQKKKKVMEKLFNEEEREALAEQLPKMDKDLEQIEKWINLIKRIELCLEERKTPDSREGQLIAQDTMILSNETFKGNAELADKFWEARKSEENSVDLNLYPVNQEVMAFMEEAILFYEKEQM</sequence>
<dbReference type="PROSITE" id="PS50937">
    <property type="entry name" value="HTH_MERR_2"/>
    <property type="match status" value="1"/>
</dbReference>
<evidence type="ECO:0000313" key="3">
    <source>
        <dbReference type="EMBL" id="MYL63444.1"/>
    </source>
</evidence>
<accession>A0A845EY50</accession>
<evidence type="ECO:0000259" key="2">
    <source>
        <dbReference type="PROSITE" id="PS50937"/>
    </source>
</evidence>
<dbReference type="PANTHER" id="PTHR30204">
    <property type="entry name" value="REDOX-CYCLING DRUG-SENSING TRANSCRIPTIONAL ACTIVATOR SOXR"/>
    <property type="match status" value="1"/>
</dbReference>
<protein>
    <submittedName>
        <fullName evidence="3">MerR family transcriptional regulator</fullName>
    </submittedName>
</protein>
<keyword evidence="1" id="KW-0238">DNA-binding</keyword>
<dbReference type="InterPro" id="IPR009061">
    <property type="entry name" value="DNA-bd_dom_put_sf"/>
</dbReference>
<dbReference type="CDD" id="cd01106">
    <property type="entry name" value="HTH_TipAL-Mta"/>
    <property type="match status" value="1"/>
</dbReference>
<organism evidence="3 4">
    <name type="scientific">Guptibacillus hwajinpoensis</name>
    <dbReference type="NCBI Taxonomy" id="208199"/>
    <lineage>
        <taxon>Bacteria</taxon>
        <taxon>Bacillati</taxon>
        <taxon>Bacillota</taxon>
        <taxon>Bacilli</taxon>
        <taxon>Bacillales</taxon>
        <taxon>Guptibacillaceae</taxon>
        <taxon>Guptibacillus</taxon>
    </lineage>
</organism>
<feature type="domain" description="HTH merR-type" evidence="2">
    <location>
        <begin position="3"/>
        <end position="72"/>
    </location>
</feature>
<dbReference type="PROSITE" id="PS00552">
    <property type="entry name" value="HTH_MERR_1"/>
    <property type="match status" value="1"/>
</dbReference>
<dbReference type="InterPro" id="IPR047057">
    <property type="entry name" value="MerR_fam"/>
</dbReference>
<dbReference type="PANTHER" id="PTHR30204:SF96">
    <property type="entry name" value="CHROMOSOME-ANCHORING PROTEIN RACA"/>
    <property type="match status" value="1"/>
</dbReference>
<dbReference type="SUPFAM" id="SSF46955">
    <property type="entry name" value="Putative DNA-binding domain"/>
    <property type="match status" value="1"/>
</dbReference>
<name>A0A845EY50_9BACL</name>
<comment type="caution">
    <text evidence="3">The sequence shown here is derived from an EMBL/GenBank/DDBJ whole genome shotgun (WGS) entry which is preliminary data.</text>
</comment>
<dbReference type="GO" id="GO:0003700">
    <property type="term" value="F:DNA-binding transcription factor activity"/>
    <property type="evidence" value="ECO:0007669"/>
    <property type="project" value="InterPro"/>
</dbReference>
<dbReference type="AlphaFoldDB" id="A0A845EY50"/>